<gene>
    <name evidence="1" type="ORF">G9Q37_06210</name>
</gene>
<sequence length="61" mass="6757">MTKASDLAQHMLWGMDRHRKLLCKFRGEEGAGDLTSLADQIAERELGPGHDAYVLDDGVDD</sequence>
<evidence type="ECO:0000313" key="1">
    <source>
        <dbReference type="EMBL" id="QIM51764.1"/>
    </source>
</evidence>
<protein>
    <submittedName>
        <fullName evidence="1">Uncharacterized protein</fullName>
    </submittedName>
</protein>
<dbReference type="Proteomes" id="UP000503162">
    <property type="component" value="Chromosome"/>
</dbReference>
<proteinExistence type="predicted"/>
<accession>A0A6G8IEY0</accession>
<organism evidence="1 2">
    <name type="scientific">Hydrogenophaga crocea</name>
    <dbReference type="NCBI Taxonomy" id="2716225"/>
    <lineage>
        <taxon>Bacteria</taxon>
        <taxon>Pseudomonadati</taxon>
        <taxon>Pseudomonadota</taxon>
        <taxon>Betaproteobacteria</taxon>
        <taxon>Burkholderiales</taxon>
        <taxon>Comamonadaceae</taxon>
        <taxon>Hydrogenophaga</taxon>
    </lineage>
</organism>
<dbReference type="KEGG" id="hcz:G9Q37_06210"/>
<evidence type="ECO:0000313" key="2">
    <source>
        <dbReference type="Proteomes" id="UP000503162"/>
    </source>
</evidence>
<dbReference type="RefSeq" id="WP_166226074.1">
    <property type="nucleotide sequence ID" value="NZ_CP049989.1"/>
</dbReference>
<dbReference type="EMBL" id="CP049989">
    <property type="protein sequence ID" value="QIM51764.1"/>
    <property type="molecule type" value="Genomic_DNA"/>
</dbReference>
<name>A0A6G8IEY0_9BURK</name>
<reference evidence="1 2" key="1">
    <citation type="submission" date="2020-03" db="EMBL/GenBank/DDBJ databases">
        <title>Hydrogenophaga sp. nov. isolated from cyanobacterial mat.</title>
        <authorList>
            <person name="Thorat V."/>
            <person name="Kirdat K."/>
            <person name="Tiwarekar B."/>
            <person name="Costa E.D."/>
            <person name="Yadav A."/>
        </authorList>
    </citation>
    <scope>NUCLEOTIDE SEQUENCE [LARGE SCALE GENOMIC DNA]</scope>
    <source>
        <strain evidence="1 2">BA0156</strain>
    </source>
</reference>
<keyword evidence="2" id="KW-1185">Reference proteome</keyword>
<dbReference type="AlphaFoldDB" id="A0A6G8IEY0"/>